<reference evidence="1 2" key="1">
    <citation type="submission" date="2019-10" db="EMBL/GenBank/DDBJ databases">
        <title>Description of Paenibacillus terricola sp. nov.</title>
        <authorList>
            <person name="Carlier A."/>
            <person name="Qi S."/>
        </authorList>
    </citation>
    <scope>NUCLEOTIDE SEQUENCE [LARGE SCALE GENOMIC DNA]</scope>
    <source>
        <strain evidence="1 2">LMG 31459</strain>
    </source>
</reference>
<proteinExistence type="predicted"/>
<dbReference type="Proteomes" id="UP000596857">
    <property type="component" value="Unassembled WGS sequence"/>
</dbReference>
<sequence>MGEFMKLQDVKKDYGLIVSLGSSCAPAINLKRYGLRKFSMPLDWMISYSLTDINRLLKNEFRNFMDFKNLHPLDETHFLLDDGDPVYLDHSRNNLSPSYFIRDSLYNIISAHDFPIITGQGWSASYPAYRLKLEYRIGRFWNSLLSSDDSLFVRWFASAEQVLELHMILSKLLNNKKFTILILNPIPGLSATREAEWGIGNVCVLEVPGDMNDYANWDYILQGISLKHS</sequence>
<dbReference type="PROSITE" id="PS51257">
    <property type="entry name" value="PROKAR_LIPOPROTEIN"/>
    <property type="match status" value="1"/>
</dbReference>
<dbReference type="InterPro" id="IPR014903">
    <property type="entry name" value="DUF1796"/>
</dbReference>
<keyword evidence="2" id="KW-1185">Reference proteome</keyword>
<evidence type="ECO:0000313" key="2">
    <source>
        <dbReference type="Proteomes" id="UP000596857"/>
    </source>
</evidence>
<evidence type="ECO:0000313" key="1">
    <source>
        <dbReference type="EMBL" id="NOU82052.1"/>
    </source>
</evidence>
<name>A0ABX1YLV2_9BACL</name>
<gene>
    <name evidence="1" type="ORF">GC101_24620</name>
</gene>
<organism evidence="1 2">
    <name type="scientific">Paenibacillus phytohabitans</name>
    <dbReference type="NCBI Taxonomy" id="2654978"/>
    <lineage>
        <taxon>Bacteria</taxon>
        <taxon>Bacillati</taxon>
        <taxon>Bacillota</taxon>
        <taxon>Bacilli</taxon>
        <taxon>Bacillales</taxon>
        <taxon>Paenibacillaceae</taxon>
        <taxon>Paenibacillus</taxon>
    </lineage>
</organism>
<dbReference type="Pfam" id="PF08795">
    <property type="entry name" value="DUF1796"/>
    <property type="match status" value="1"/>
</dbReference>
<accession>A0ABX1YLV2</accession>
<comment type="caution">
    <text evidence="1">The sequence shown here is derived from an EMBL/GenBank/DDBJ whole genome shotgun (WGS) entry which is preliminary data.</text>
</comment>
<protein>
    <submittedName>
        <fullName evidence="1">Peptidase</fullName>
    </submittedName>
</protein>
<dbReference type="EMBL" id="WHOB01000069">
    <property type="protein sequence ID" value="NOU82052.1"/>
    <property type="molecule type" value="Genomic_DNA"/>
</dbReference>